<evidence type="ECO:0000313" key="2">
    <source>
        <dbReference type="EMBL" id="PAV68899.1"/>
    </source>
</evidence>
<feature type="compositionally biased region" description="Basic and acidic residues" evidence="1">
    <location>
        <begin position="92"/>
        <end position="110"/>
    </location>
</feature>
<evidence type="ECO:0000256" key="1">
    <source>
        <dbReference type="SAM" id="MobiDB-lite"/>
    </source>
</evidence>
<feature type="region of interest" description="Disordered" evidence="1">
    <location>
        <begin position="62"/>
        <end position="110"/>
    </location>
</feature>
<reference evidence="2 3" key="1">
    <citation type="journal article" date="2017" name="Curr. Biol.">
        <title>Genome architecture and evolution of a unichromosomal asexual nematode.</title>
        <authorList>
            <person name="Fradin H."/>
            <person name="Zegar C."/>
            <person name="Gutwein M."/>
            <person name="Lucas J."/>
            <person name="Kovtun M."/>
            <person name="Corcoran D."/>
            <person name="Baugh L.R."/>
            <person name="Kiontke K."/>
            <person name="Gunsalus K."/>
            <person name="Fitch D.H."/>
            <person name="Piano F."/>
        </authorList>
    </citation>
    <scope>NUCLEOTIDE SEQUENCE [LARGE SCALE GENOMIC DNA]</scope>
    <source>
        <strain evidence="2">PF1309</strain>
    </source>
</reference>
<protein>
    <submittedName>
        <fullName evidence="2">Uncharacterized protein</fullName>
    </submittedName>
</protein>
<comment type="caution">
    <text evidence="2">The sequence shown here is derived from an EMBL/GenBank/DDBJ whole genome shotgun (WGS) entry which is preliminary data.</text>
</comment>
<sequence>MDEAYTVAADRCGHGDAVACTDMDRQSVFARTGIDQLDHRVVAGTLERQAAFHAFEVELRRNADRSRRRKGGARPARDDGGCVRAEPFTVNDAEHHGRAEHDGGEKDDDRAVGVYARRPPATALVIVPTVDRLEPGRFAAARDPARTAERHRLPEAEPREFEPTLAIVPRRPAGIETLTLAIPLAHIVAVIDPH</sequence>
<dbReference type="EMBL" id="LIAE01009663">
    <property type="protein sequence ID" value="PAV68899.1"/>
    <property type="molecule type" value="Genomic_DNA"/>
</dbReference>
<evidence type="ECO:0000313" key="3">
    <source>
        <dbReference type="Proteomes" id="UP000218231"/>
    </source>
</evidence>
<dbReference type="AlphaFoldDB" id="A0A2A2K524"/>
<organism evidence="2 3">
    <name type="scientific">Diploscapter pachys</name>
    <dbReference type="NCBI Taxonomy" id="2018661"/>
    <lineage>
        <taxon>Eukaryota</taxon>
        <taxon>Metazoa</taxon>
        <taxon>Ecdysozoa</taxon>
        <taxon>Nematoda</taxon>
        <taxon>Chromadorea</taxon>
        <taxon>Rhabditida</taxon>
        <taxon>Rhabditina</taxon>
        <taxon>Rhabditomorpha</taxon>
        <taxon>Rhabditoidea</taxon>
        <taxon>Rhabditidae</taxon>
        <taxon>Diploscapter</taxon>
    </lineage>
</organism>
<dbReference type="Proteomes" id="UP000218231">
    <property type="component" value="Unassembled WGS sequence"/>
</dbReference>
<proteinExistence type="predicted"/>
<name>A0A2A2K524_9BILA</name>
<gene>
    <name evidence="2" type="ORF">WR25_26005</name>
</gene>
<accession>A0A2A2K524</accession>
<keyword evidence="3" id="KW-1185">Reference proteome</keyword>